<evidence type="ECO:0000313" key="3">
    <source>
        <dbReference type="Proteomes" id="UP000812031"/>
    </source>
</evidence>
<feature type="transmembrane region" description="Helical" evidence="1">
    <location>
        <begin position="105"/>
        <end position="129"/>
    </location>
</feature>
<feature type="transmembrane region" description="Helical" evidence="1">
    <location>
        <begin position="39"/>
        <end position="60"/>
    </location>
</feature>
<comment type="caution">
    <text evidence="2">The sequence shown here is derived from an EMBL/GenBank/DDBJ whole genome shotgun (WGS) entry which is preliminary data.</text>
</comment>
<organism evidence="2 3">
    <name type="scientific">Flavobacterium taihuense</name>
    <dbReference type="NCBI Taxonomy" id="2857508"/>
    <lineage>
        <taxon>Bacteria</taxon>
        <taxon>Pseudomonadati</taxon>
        <taxon>Bacteroidota</taxon>
        <taxon>Flavobacteriia</taxon>
        <taxon>Flavobacteriales</taxon>
        <taxon>Flavobacteriaceae</taxon>
        <taxon>Flavobacterium</taxon>
    </lineage>
</organism>
<feature type="transmembrane region" description="Helical" evidence="1">
    <location>
        <begin position="72"/>
        <end position="93"/>
    </location>
</feature>
<feature type="transmembrane region" description="Helical" evidence="1">
    <location>
        <begin position="141"/>
        <end position="164"/>
    </location>
</feature>
<dbReference type="InterPro" id="IPR009793">
    <property type="entry name" value="DUF1361"/>
</dbReference>
<evidence type="ECO:0000256" key="1">
    <source>
        <dbReference type="SAM" id="Phobius"/>
    </source>
</evidence>
<reference evidence="2 3" key="1">
    <citation type="submission" date="2021-07" db="EMBL/GenBank/DDBJ databases">
        <title>Flavobacterium sp. nov. isolated from sediment on the Taihu Lake.</title>
        <authorList>
            <person name="Qu J.-H."/>
        </authorList>
    </citation>
    <scope>NUCLEOTIDE SEQUENCE [LARGE SCALE GENOMIC DNA]</scope>
    <source>
        <strain evidence="2 3">NAS39</strain>
    </source>
</reference>
<gene>
    <name evidence="2" type="ORF">KZH69_13015</name>
</gene>
<accession>A0ABS6XXI9</accession>
<proteinExistence type="predicted"/>
<feature type="transmembrane region" description="Helical" evidence="1">
    <location>
        <begin position="14"/>
        <end position="33"/>
    </location>
</feature>
<keyword evidence="1" id="KW-0812">Transmembrane</keyword>
<keyword evidence="1" id="KW-1133">Transmembrane helix</keyword>
<dbReference type="RefSeq" id="WP_219317909.1">
    <property type="nucleotide sequence ID" value="NZ_JAHWYN010000011.1"/>
</dbReference>
<sequence length="219" mass="25725">MQLLFKLFNSNRKINSVLLLFTIYCFSLLIIRVKLTHSIYLFFLVWNLFLAFIPYFFISYLKSQSSLQRSKFRTFLLLFAWLLFLPNSFYILTDLIHLSQSSNHLIWFDLVVFSSYALIGFAVGMISLLEFEKIIKNYTSSLITHLMMPIICFLCGIGIYLGRILRYNSWDILSNPIKLISDTLTSLLSVHALLFSFYFGAYIYLFYSLKKIYSTINSN</sequence>
<name>A0ABS6XXI9_9FLAO</name>
<protein>
    <submittedName>
        <fullName evidence="2">DUF1361 domain-containing protein</fullName>
    </submittedName>
</protein>
<feature type="transmembrane region" description="Helical" evidence="1">
    <location>
        <begin position="184"/>
        <end position="207"/>
    </location>
</feature>
<keyword evidence="3" id="KW-1185">Reference proteome</keyword>
<dbReference type="EMBL" id="JAHWYN010000011">
    <property type="protein sequence ID" value="MBW4361406.1"/>
    <property type="molecule type" value="Genomic_DNA"/>
</dbReference>
<evidence type="ECO:0000313" key="2">
    <source>
        <dbReference type="EMBL" id="MBW4361406.1"/>
    </source>
</evidence>
<dbReference type="Pfam" id="PF07099">
    <property type="entry name" value="DUF1361"/>
    <property type="match status" value="1"/>
</dbReference>
<keyword evidence="1" id="KW-0472">Membrane</keyword>
<dbReference type="Proteomes" id="UP000812031">
    <property type="component" value="Unassembled WGS sequence"/>
</dbReference>